<proteinExistence type="predicted"/>
<name>A0A9N8YMJ2_9GLOM</name>
<keyword evidence="4" id="KW-1185">Reference proteome</keyword>
<evidence type="ECO:0000256" key="1">
    <source>
        <dbReference type="SAM" id="MobiDB-lite"/>
    </source>
</evidence>
<evidence type="ECO:0000259" key="2">
    <source>
        <dbReference type="Pfam" id="PF13649"/>
    </source>
</evidence>
<dbReference type="OrthoDB" id="2013972at2759"/>
<sequence>MGNSKSTSRRQDTNERKQQCNNPNRLSKGLYESEFEIDRLQRQHFFSQHLFGNNFSCPIEETLRQGARVLDGGCGPGAWLLDMATHYPSSHFFGIDIVAAYPSQIKPENVNFYKCDLMRLETLGFEENSFDMVRLSMMKTSLSEEKYAKIVDKMLKLLKPGGYFELLEVEMTSNFGPNFKRMKKTVEMSLGECVDHSLNLEKIIFATEQLIDIQRDARIVKLGPSGGFVGELYLTLLEEFITVSIGEMLREFMAMTSKEFELFCQQFKTECLELGTEIPFVKTWGQKIAV</sequence>
<comment type="caution">
    <text evidence="3">The sequence shown here is derived from an EMBL/GenBank/DDBJ whole genome shotgun (WGS) entry which is preliminary data.</text>
</comment>
<reference evidence="3" key="1">
    <citation type="submission" date="2021-06" db="EMBL/GenBank/DDBJ databases">
        <authorList>
            <person name="Kallberg Y."/>
            <person name="Tangrot J."/>
            <person name="Rosling A."/>
        </authorList>
    </citation>
    <scope>NUCLEOTIDE SEQUENCE</scope>
    <source>
        <strain evidence="3">MT106</strain>
    </source>
</reference>
<dbReference type="Proteomes" id="UP000789831">
    <property type="component" value="Unassembled WGS sequence"/>
</dbReference>
<protein>
    <submittedName>
        <fullName evidence="3">12489_t:CDS:1</fullName>
    </submittedName>
</protein>
<dbReference type="InterPro" id="IPR041698">
    <property type="entry name" value="Methyltransf_25"/>
</dbReference>
<evidence type="ECO:0000313" key="4">
    <source>
        <dbReference type="Proteomes" id="UP000789831"/>
    </source>
</evidence>
<dbReference type="Pfam" id="PF13649">
    <property type="entry name" value="Methyltransf_25"/>
    <property type="match status" value="1"/>
</dbReference>
<feature type="region of interest" description="Disordered" evidence="1">
    <location>
        <begin position="1"/>
        <end position="26"/>
    </location>
</feature>
<dbReference type="Gene3D" id="3.40.50.150">
    <property type="entry name" value="Vaccinia Virus protein VP39"/>
    <property type="match status" value="1"/>
</dbReference>
<organism evidence="3 4">
    <name type="scientific">Ambispora gerdemannii</name>
    <dbReference type="NCBI Taxonomy" id="144530"/>
    <lineage>
        <taxon>Eukaryota</taxon>
        <taxon>Fungi</taxon>
        <taxon>Fungi incertae sedis</taxon>
        <taxon>Mucoromycota</taxon>
        <taxon>Glomeromycotina</taxon>
        <taxon>Glomeromycetes</taxon>
        <taxon>Archaeosporales</taxon>
        <taxon>Ambisporaceae</taxon>
        <taxon>Ambispora</taxon>
    </lineage>
</organism>
<dbReference type="SUPFAM" id="SSF53335">
    <property type="entry name" value="S-adenosyl-L-methionine-dependent methyltransferases"/>
    <property type="match status" value="1"/>
</dbReference>
<dbReference type="PANTHER" id="PTHR43591">
    <property type="entry name" value="METHYLTRANSFERASE"/>
    <property type="match status" value="1"/>
</dbReference>
<dbReference type="CDD" id="cd02440">
    <property type="entry name" value="AdoMet_MTases"/>
    <property type="match status" value="1"/>
</dbReference>
<accession>A0A9N8YMJ2</accession>
<gene>
    <name evidence="3" type="ORF">AGERDE_LOCUS233</name>
</gene>
<feature type="domain" description="Methyltransferase" evidence="2">
    <location>
        <begin position="69"/>
        <end position="162"/>
    </location>
</feature>
<dbReference type="AlphaFoldDB" id="A0A9N8YMJ2"/>
<evidence type="ECO:0000313" key="3">
    <source>
        <dbReference type="EMBL" id="CAG8433800.1"/>
    </source>
</evidence>
<feature type="compositionally biased region" description="Basic and acidic residues" evidence="1">
    <location>
        <begin position="9"/>
        <end position="18"/>
    </location>
</feature>
<dbReference type="InterPro" id="IPR029063">
    <property type="entry name" value="SAM-dependent_MTases_sf"/>
</dbReference>
<dbReference type="EMBL" id="CAJVPL010000011">
    <property type="protein sequence ID" value="CAG8433800.1"/>
    <property type="molecule type" value="Genomic_DNA"/>
</dbReference>